<reference evidence="2 3" key="1">
    <citation type="submission" date="2016-11" db="EMBL/GenBank/DDBJ databases">
        <authorList>
            <person name="Jaros S."/>
            <person name="Januszkiewicz K."/>
            <person name="Wedrychowicz H."/>
        </authorList>
    </citation>
    <scope>NUCLEOTIDE SEQUENCE [LARGE SCALE GENOMIC DNA]</scope>
    <source>
        <strain evidence="2 3">DSM 46144</strain>
    </source>
</reference>
<evidence type="ECO:0000256" key="1">
    <source>
        <dbReference type="SAM" id="MobiDB-lite"/>
    </source>
</evidence>
<sequence length="82" mass="9142">MSQSMPFPRPRGRSEDAFASERGETPGELPKRIPGAALHGVPGARHAAPVEQPRLDWRPYPPRRPRSLVSRVVAALRARLRL</sequence>
<gene>
    <name evidence="2" type="ORF">SAMN05443668_113183</name>
</gene>
<proteinExistence type="predicted"/>
<dbReference type="AlphaFoldDB" id="A0A1M7RIX9"/>
<feature type="compositionally biased region" description="Basic and acidic residues" evidence="1">
    <location>
        <begin position="12"/>
        <end position="31"/>
    </location>
</feature>
<feature type="region of interest" description="Disordered" evidence="1">
    <location>
        <begin position="1"/>
        <end position="34"/>
    </location>
</feature>
<dbReference type="RefSeq" id="WP_073262881.1">
    <property type="nucleotide sequence ID" value="NZ_FRCS01000013.1"/>
</dbReference>
<evidence type="ECO:0000313" key="2">
    <source>
        <dbReference type="EMBL" id="SHN46099.1"/>
    </source>
</evidence>
<accession>A0A1M7RIX9</accession>
<keyword evidence="3" id="KW-1185">Reference proteome</keyword>
<organism evidence="2 3">
    <name type="scientific">Cryptosporangium aurantiacum</name>
    <dbReference type="NCBI Taxonomy" id="134849"/>
    <lineage>
        <taxon>Bacteria</taxon>
        <taxon>Bacillati</taxon>
        <taxon>Actinomycetota</taxon>
        <taxon>Actinomycetes</taxon>
        <taxon>Cryptosporangiales</taxon>
        <taxon>Cryptosporangiaceae</taxon>
        <taxon>Cryptosporangium</taxon>
    </lineage>
</organism>
<dbReference type="Proteomes" id="UP000184440">
    <property type="component" value="Unassembled WGS sequence"/>
</dbReference>
<evidence type="ECO:0000313" key="3">
    <source>
        <dbReference type="Proteomes" id="UP000184440"/>
    </source>
</evidence>
<dbReference type="EMBL" id="FRCS01000013">
    <property type="protein sequence ID" value="SHN46099.1"/>
    <property type="molecule type" value="Genomic_DNA"/>
</dbReference>
<name>A0A1M7RIX9_9ACTN</name>
<protein>
    <submittedName>
        <fullName evidence="2">Uncharacterized protein</fullName>
    </submittedName>
</protein>